<evidence type="ECO:0000313" key="2">
    <source>
        <dbReference type="EMBL" id="CAE0751744.1"/>
    </source>
</evidence>
<keyword evidence="1" id="KW-0812">Transmembrane</keyword>
<accession>A0A7S4ETG7</accession>
<protein>
    <submittedName>
        <fullName evidence="2">Uncharacterized protein</fullName>
    </submittedName>
</protein>
<sequence>MSANLWSHVKEPTLVFAAAFAAVGTSLFLIGRKSMPIARAQSGKPPPNEDDAMANQRLKRRPSWAVKFEGPEPTIRPEGLSYGADLITDMSVQGRREIPP</sequence>
<reference evidence="2" key="1">
    <citation type="submission" date="2021-01" db="EMBL/GenBank/DDBJ databases">
        <authorList>
            <person name="Corre E."/>
            <person name="Pelletier E."/>
            <person name="Niang G."/>
            <person name="Scheremetjew M."/>
            <person name="Finn R."/>
            <person name="Kale V."/>
            <person name="Holt S."/>
            <person name="Cochrane G."/>
            <person name="Meng A."/>
            <person name="Brown T."/>
            <person name="Cohen L."/>
        </authorList>
    </citation>
    <scope>NUCLEOTIDE SEQUENCE</scope>
    <source>
        <strain evidence="2">CCMP645</strain>
    </source>
</reference>
<organism evidence="2">
    <name type="scientific">Chrysotila carterae</name>
    <name type="common">Marine alga</name>
    <name type="synonym">Syracosphaera carterae</name>
    <dbReference type="NCBI Taxonomy" id="13221"/>
    <lineage>
        <taxon>Eukaryota</taxon>
        <taxon>Haptista</taxon>
        <taxon>Haptophyta</taxon>
        <taxon>Prymnesiophyceae</taxon>
        <taxon>Isochrysidales</taxon>
        <taxon>Isochrysidaceae</taxon>
        <taxon>Chrysotila</taxon>
    </lineage>
</organism>
<evidence type="ECO:0000256" key="1">
    <source>
        <dbReference type="SAM" id="Phobius"/>
    </source>
</evidence>
<keyword evidence="1" id="KW-0472">Membrane</keyword>
<name>A0A7S4ETG7_CHRCT</name>
<gene>
    <name evidence="2" type="ORF">PCAR00345_LOCUS4329</name>
</gene>
<keyword evidence="1" id="KW-1133">Transmembrane helix</keyword>
<feature type="transmembrane region" description="Helical" evidence="1">
    <location>
        <begin position="12"/>
        <end position="31"/>
    </location>
</feature>
<dbReference type="AlphaFoldDB" id="A0A7S4ETG7"/>
<proteinExistence type="predicted"/>
<dbReference type="EMBL" id="HBIZ01007558">
    <property type="protein sequence ID" value="CAE0751744.1"/>
    <property type="molecule type" value="Transcribed_RNA"/>
</dbReference>